<keyword evidence="4" id="KW-0012">Acyltransferase</keyword>
<reference evidence="7" key="1">
    <citation type="journal article" date="2019" name="Int. J. Syst. Evol. Microbiol.">
        <title>The Global Catalogue of Microorganisms (GCM) 10K type strain sequencing project: providing services to taxonomists for standard genome sequencing and annotation.</title>
        <authorList>
            <consortium name="The Broad Institute Genomics Platform"/>
            <consortium name="The Broad Institute Genome Sequencing Center for Infectious Disease"/>
            <person name="Wu L."/>
            <person name="Ma J."/>
        </authorList>
    </citation>
    <scope>NUCLEOTIDE SEQUENCE [LARGE SCALE GENOMIC DNA]</scope>
    <source>
        <strain evidence="7">KCTC 22671</strain>
    </source>
</reference>
<name>A0ABW5YJ42_9FLAO</name>
<dbReference type="InterPro" id="IPR018357">
    <property type="entry name" value="Hexapep_transf_CS"/>
</dbReference>
<dbReference type="Pfam" id="PF17836">
    <property type="entry name" value="PglD_N"/>
    <property type="match status" value="1"/>
</dbReference>
<evidence type="ECO:0000256" key="2">
    <source>
        <dbReference type="ARBA" id="ARBA00022679"/>
    </source>
</evidence>
<dbReference type="Proteomes" id="UP001597534">
    <property type="component" value="Unassembled WGS sequence"/>
</dbReference>
<dbReference type="CDD" id="cd03360">
    <property type="entry name" value="LbH_AT_putative"/>
    <property type="match status" value="1"/>
</dbReference>
<evidence type="ECO:0000313" key="7">
    <source>
        <dbReference type="Proteomes" id="UP001597534"/>
    </source>
</evidence>
<dbReference type="Gene3D" id="2.160.10.10">
    <property type="entry name" value="Hexapeptide repeat proteins"/>
    <property type="match status" value="1"/>
</dbReference>
<dbReference type="EMBL" id="JBHUPC010000010">
    <property type="protein sequence ID" value="MFD2891035.1"/>
    <property type="molecule type" value="Genomic_DNA"/>
</dbReference>
<comment type="caution">
    <text evidence="6">The sequence shown here is derived from an EMBL/GenBank/DDBJ whole genome shotgun (WGS) entry which is preliminary data.</text>
</comment>
<dbReference type="RefSeq" id="WP_379810563.1">
    <property type="nucleotide sequence ID" value="NZ_JBHUPC010000010.1"/>
</dbReference>
<dbReference type="InterPro" id="IPR050179">
    <property type="entry name" value="Trans_hexapeptide_repeat"/>
</dbReference>
<evidence type="ECO:0000313" key="6">
    <source>
        <dbReference type="EMBL" id="MFD2891035.1"/>
    </source>
</evidence>
<evidence type="ECO:0000256" key="3">
    <source>
        <dbReference type="ARBA" id="ARBA00022737"/>
    </source>
</evidence>
<dbReference type="PANTHER" id="PTHR43300">
    <property type="entry name" value="ACETYLTRANSFERASE"/>
    <property type="match status" value="1"/>
</dbReference>
<protein>
    <submittedName>
        <fullName evidence="6">Acetyltransferase</fullName>
    </submittedName>
</protein>
<dbReference type="Gene3D" id="3.40.50.20">
    <property type="match status" value="1"/>
</dbReference>
<dbReference type="Pfam" id="PF00132">
    <property type="entry name" value="Hexapep"/>
    <property type="match status" value="1"/>
</dbReference>
<dbReference type="InterPro" id="IPR001451">
    <property type="entry name" value="Hexapep"/>
</dbReference>
<keyword evidence="2" id="KW-0808">Transferase</keyword>
<dbReference type="PANTHER" id="PTHR43300:SF7">
    <property type="entry name" value="UDP-N-ACETYLBACILLOSAMINE N-ACETYLTRANSFERASE"/>
    <property type="match status" value="1"/>
</dbReference>
<sequence length="203" mass="21237">MYLFGASGHGKVIADAILSNKNVAISAFIDDNPNTKTILEIPVLHSASIQLTSNDDCVLCIGNNKIRKNVAEKLKTNFTEVFHPKAVISNFSTIGKGTVVMAGAVVNPEVVIGKHCIINTNAVVEHDCFIEDYVHISPNAALAGNVVVGEGSHIGIGASVIQGIRIGKWATIGAGAVVINNVPNGAMVVGNPGRIIKIEGNHD</sequence>
<accession>A0ABW5YJ42</accession>
<gene>
    <name evidence="6" type="ORF">ACFS5J_03295</name>
</gene>
<comment type="similarity">
    <text evidence="1">Belongs to the transferase hexapeptide repeat family.</text>
</comment>
<feature type="domain" description="PglD N-terminal" evidence="5">
    <location>
        <begin position="2"/>
        <end position="74"/>
    </location>
</feature>
<evidence type="ECO:0000256" key="1">
    <source>
        <dbReference type="ARBA" id="ARBA00007274"/>
    </source>
</evidence>
<keyword evidence="7" id="KW-1185">Reference proteome</keyword>
<dbReference type="PROSITE" id="PS00101">
    <property type="entry name" value="HEXAPEP_TRANSFERASES"/>
    <property type="match status" value="1"/>
</dbReference>
<evidence type="ECO:0000256" key="4">
    <source>
        <dbReference type="ARBA" id="ARBA00023315"/>
    </source>
</evidence>
<dbReference type="InterPro" id="IPR020019">
    <property type="entry name" value="AcTrfase_PglD-like"/>
</dbReference>
<keyword evidence="3" id="KW-0677">Repeat</keyword>
<dbReference type="InterPro" id="IPR041561">
    <property type="entry name" value="PglD_N"/>
</dbReference>
<dbReference type="InterPro" id="IPR011004">
    <property type="entry name" value="Trimer_LpxA-like_sf"/>
</dbReference>
<proteinExistence type="inferred from homology"/>
<dbReference type="SUPFAM" id="SSF51161">
    <property type="entry name" value="Trimeric LpxA-like enzymes"/>
    <property type="match status" value="1"/>
</dbReference>
<dbReference type="NCBIfam" id="TIGR03570">
    <property type="entry name" value="NeuD_NnaD"/>
    <property type="match status" value="1"/>
</dbReference>
<evidence type="ECO:0000259" key="5">
    <source>
        <dbReference type="Pfam" id="PF17836"/>
    </source>
</evidence>
<organism evidence="6 7">
    <name type="scientific">Flavobacterium chuncheonense</name>
    <dbReference type="NCBI Taxonomy" id="2026653"/>
    <lineage>
        <taxon>Bacteria</taxon>
        <taxon>Pseudomonadati</taxon>
        <taxon>Bacteroidota</taxon>
        <taxon>Flavobacteriia</taxon>
        <taxon>Flavobacteriales</taxon>
        <taxon>Flavobacteriaceae</taxon>
        <taxon>Flavobacterium</taxon>
    </lineage>
</organism>